<reference evidence="1 2" key="1">
    <citation type="submission" date="2016-07" db="EMBL/GenBank/DDBJ databases">
        <title>Multiple horizontal gene transfer events from other fungi enriched the ability of initially mycotrophic Trichoderma (Ascomycota) to feed on dead plant biomass.</title>
        <authorList>
            <consortium name="DOE Joint Genome Institute"/>
            <person name="Aerts A."/>
            <person name="Atanasova L."/>
            <person name="Chenthamara K."/>
            <person name="Zhang J."/>
            <person name="Grujic M."/>
            <person name="Henrissat B."/>
            <person name="Kuo A."/>
            <person name="Salamov A."/>
            <person name="Lipzen A."/>
            <person name="Labutti K."/>
            <person name="Barry K."/>
            <person name="Miao Y."/>
            <person name="Rahimi M.J."/>
            <person name="Shen Q."/>
            <person name="Grigoriev I.V."/>
            <person name="Kubicek C.P."/>
            <person name="Druzhinina I.S."/>
        </authorList>
    </citation>
    <scope>NUCLEOTIDE SEQUENCE [LARGE SCALE GENOMIC DNA]</scope>
    <source>
        <strain evidence="1 2">ATCC 18648</strain>
    </source>
</reference>
<dbReference type="Proteomes" id="UP000240760">
    <property type="component" value="Unassembled WGS sequence"/>
</dbReference>
<gene>
    <name evidence="1" type="ORF">M440DRAFT_1462944</name>
</gene>
<evidence type="ECO:0000313" key="2">
    <source>
        <dbReference type="Proteomes" id="UP000240760"/>
    </source>
</evidence>
<name>A0A2T4C3J1_TRILO</name>
<dbReference type="EMBL" id="KZ679132">
    <property type="protein sequence ID" value="PTB76136.1"/>
    <property type="molecule type" value="Genomic_DNA"/>
</dbReference>
<protein>
    <submittedName>
        <fullName evidence="1">Uncharacterized protein</fullName>
    </submittedName>
</protein>
<keyword evidence="2" id="KW-1185">Reference proteome</keyword>
<proteinExistence type="predicted"/>
<accession>A0A2T4C3J1</accession>
<dbReference type="AlphaFoldDB" id="A0A2T4C3J1"/>
<sequence>MPPVTISAFRCSRLGRSGFVEQCGASTRKKLERICNRHGAASNAQFSRVAVAIIATDTNMIVAAYEYDAGIIPIRPPEIPTIPGVSFSRRSGWIMSRLPGYWEAMAVKAETSETQDEEPGTRLALPWVIISGPIPNCDDSHVYTLCIGTHILTMQICAPNLRGPGLTLEVQQAEILILKPYKDSPDQAGLGSCTLRERGVLRKDKYSGFTR</sequence>
<organism evidence="1 2">
    <name type="scientific">Trichoderma longibrachiatum ATCC 18648</name>
    <dbReference type="NCBI Taxonomy" id="983965"/>
    <lineage>
        <taxon>Eukaryota</taxon>
        <taxon>Fungi</taxon>
        <taxon>Dikarya</taxon>
        <taxon>Ascomycota</taxon>
        <taxon>Pezizomycotina</taxon>
        <taxon>Sordariomycetes</taxon>
        <taxon>Hypocreomycetidae</taxon>
        <taxon>Hypocreales</taxon>
        <taxon>Hypocreaceae</taxon>
        <taxon>Trichoderma</taxon>
    </lineage>
</organism>
<evidence type="ECO:0000313" key="1">
    <source>
        <dbReference type="EMBL" id="PTB76136.1"/>
    </source>
</evidence>